<gene>
    <name evidence="1" type="ORF">Pph01_80770</name>
</gene>
<protein>
    <submittedName>
        <fullName evidence="1">Uncharacterized protein</fullName>
    </submittedName>
</protein>
<evidence type="ECO:0000313" key="1">
    <source>
        <dbReference type="EMBL" id="GII43074.1"/>
    </source>
</evidence>
<reference evidence="1 2" key="1">
    <citation type="submission" date="2021-01" db="EMBL/GenBank/DDBJ databases">
        <title>Whole genome shotgun sequence of Planotetraspora phitsanulokensis NBRC 104273.</title>
        <authorList>
            <person name="Komaki H."/>
            <person name="Tamura T."/>
        </authorList>
    </citation>
    <scope>NUCLEOTIDE SEQUENCE [LARGE SCALE GENOMIC DNA]</scope>
    <source>
        <strain evidence="1 2">NBRC 104273</strain>
    </source>
</reference>
<accession>A0A8J3UCQ8</accession>
<dbReference type="AlphaFoldDB" id="A0A8J3UCQ8"/>
<comment type="caution">
    <text evidence="1">The sequence shown here is derived from an EMBL/GenBank/DDBJ whole genome shotgun (WGS) entry which is preliminary data.</text>
</comment>
<dbReference type="Proteomes" id="UP000622547">
    <property type="component" value="Unassembled WGS sequence"/>
</dbReference>
<proteinExistence type="predicted"/>
<dbReference type="EMBL" id="BOOP01000050">
    <property type="protein sequence ID" value="GII43074.1"/>
    <property type="molecule type" value="Genomic_DNA"/>
</dbReference>
<name>A0A8J3UCQ8_9ACTN</name>
<sequence length="220" mass="23816">MSATEFTIRTGISPGALNDQLPPESISLALITRISAALNMSPAELLIPELGGTALPPQDDDLMLEAALACHGELADNELVDALGWSPQRLRGAAKRLADRLCSTSLQLVQVDNRLRLECRAGVLPPKAEIVLSTAKQAQIPPTPREAAVLLRLIHEERDAGGVALHSGIAFQWEISHILMRRLMATTRKPLEVTETSDSRYRLAPHPDTIFGLCIGTLPD</sequence>
<organism evidence="1 2">
    <name type="scientific">Planotetraspora phitsanulokensis</name>
    <dbReference type="NCBI Taxonomy" id="575192"/>
    <lineage>
        <taxon>Bacteria</taxon>
        <taxon>Bacillati</taxon>
        <taxon>Actinomycetota</taxon>
        <taxon>Actinomycetes</taxon>
        <taxon>Streptosporangiales</taxon>
        <taxon>Streptosporangiaceae</taxon>
        <taxon>Planotetraspora</taxon>
    </lineage>
</organism>
<evidence type="ECO:0000313" key="2">
    <source>
        <dbReference type="Proteomes" id="UP000622547"/>
    </source>
</evidence>
<keyword evidence="2" id="KW-1185">Reference proteome</keyword>